<reference evidence="2 3" key="1">
    <citation type="journal article" date="2015" name="Sci. Rep.">
        <title>Chromosome-level genome map provides insights into diverse defense mechanisms in the medicinal fungus Ganoderma sinense.</title>
        <authorList>
            <person name="Zhu Y."/>
            <person name="Xu J."/>
            <person name="Sun C."/>
            <person name="Zhou S."/>
            <person name="Xu H."/>
            <person name="Nelson D.R."/>
            <person name="Qian J."/>
            <person name="Song J."/>
            <person name="Luo H."/>
            <person name="Xiang L."/>
            <person name="Li Y."/>
            <person name="Xu Z."/>
            <person name="Ji A."/>
            <person name="Wang L."/>
            <person name="Lu S."/>
            <person name="Hayward A."/>
            <person name="Sun W."/>
            <person name="Li X."/>
            <person name="Schwartz D.C."/>
            <person name="Wang Y."/>
            <person name="Chen S."/>
        </authorList>
    </citation>
    <scope>NUCLEOTIDE SEQUENCE [LARGE SCALE GENOMIC DNA]</scope>
    <source>
        <strain evidence="2 3">ZZ0214-1</strain>
    </source>
</reference>
<evidence type="ECO:0000256" key="1">
    <source>
        <dbReference type="SAM" id="MobiDB-lite"/>
    </source>
</evidence>
<protein>
    <submittedName>
        <fullName evidence="2">Uncharacterized protein</fullName>
    </submittedName>
</protein>
<dbReference type="EMBL" id="AYKW01000069">
    <property type="protein sequence ID" value="PIL22976.1"/>
    <property type="molecule type" value="Genomic_DNA"/>
</dbReference>
<feature type="compositionally biased region" description="Low complexity" evidence="1">
    <location>
        <begin position="1"/>
        <end position="14"/>
    </location>
</feature>
<evidence type="ECO:0000313" key="2">
    <source>
        <dbReference type="EMBL" id="PIL22976.1"/>
    </source>
</evidence>
<gene>
    <name evidence="2" type="ORF">GSI_15673</name>
</gene>
<proteinExistence type="predicted"/>
<accession>A0A2G8RN86</accession>
<dbReference type="OrthoDB" id="2726318at2759"/>
<dbReference type="AlphaFoldDB" id="A0A2G8RN86"/>
<comment type="caution">
    <text evidence="2">The sequence shown here is derived from an EMBL/GenBank/DDBJ whole genome shotgun (WGS) entry which is preliminary data.</text>
</comment>
<sequence>MNSPTDHSPNSDSSSDNDIEDISAPTEQPGLAAGPSAPIQASFFGTSAPKRRLPGGLMMGGPSARDPKTRRKDIRPGGGGGYWDHHMGPGPSRGFKDDLVDTQIVDQLRQQFGDPFDESDLKSATN</sequence>
<feature type="region of interest" description="Disordered" evidence="1">
    <location>
        <begin position="1"/>
        <end position="97"/>
    </location>
</feature>
<dbReference type="Proteomes" id="UP000230002">
    <property type="component" value="Unassembled WGS sequence"/>
</dbReference>
<evidence type="ECO:0000313" key="3">
    <source>
        <dbReference type="Proteomes" id="UP000230002"/>
    </source>
</evidence>
<name>A0A2G8RN86_9APHY</name>
<keyword evidence="3" id="KW-1185">Reference proteome</keyword>
<organism evidence="2 3">
    <name type="scientific">Ganoderma sinense ZZ0214-1</name>
    <dbReference type="NCBI Taxonomy" id="1077348"/>
    <lineage>
        <taxon>Eukaryota</taxon>
        <taxon>Fungi</taxon>
        <taxon>Dikarya</taxon>
        <taxon>Basidiomycota</taxon>
        <taxon>Agaricomycotina</taxon>
        <taxon>Agaricomycetes</taxon>
        <taxon>Polyporales</taxon>
        <taxon>Polyporaceae</taxon>
        <taxon>Ganoderma</taxon>
    </lineage>
</organism>